<keyword evidence="2" id="KW-0496">Mitochondrion</keyword>
<gene>
    <name evidence="2" type="primary">ND4L</name>
</gene>
<keyword evidence="1" id="KW-0472">Membrane</keyword>
<reference evidence="2" key="1">
    <citation type="journal article" date="2018" name="Syst. Biol.">
        <title>Mitochondrial Genome Fragmentation Unites the Parasitic Lice of Eutherian Mammals.</title>
        <authorList>
            <person name="Song F."/>
            <person name="Li H."/>
            <person name="Liu G.-H."/>
            <person name="Wang W."/>
            <person name="James P."/>
            <person name="Colwell D.D."/>
            <person name="Tran A."/>
            <person name="Gong S."/>
            <person name="Cai W."/>
            <person name="Shao R."/>
        </authorList>
    </citation>
    <scope>NUCLEOTIDE SEQUENCE</scope>
    <source>
        <strain evidence="2">Minichromosome 4</strain>
    </source>
</reference>
<protein>
    <submittedName>
        <fullName evidence="2">NADH dehydrogenase subunit 4L</fullName>
    </submittedName>
</protein>
<dbReference type="AlphaFoldDB" id="A0A3P8MXH9"/>
<geneLocation type="mitochondrion" evidence="2"/>
<evidence type="ECO:0000313" key="2">
    <source>
        <dbReference type="EMBL" id="AYC65820.1"/>
    </source>
</evidence>
<feature type="transmembrane region" description="Helical" evidence="1">
    <location>
        <begin position="20"/>
        <end position="45"/>
    </location>
</feature>
<sequence>MIFLLVTILMFLKSFRSSYLVISLISMETASFLVLSSILSTFLPVSQLSSMSIIIFVVVILILEGVMGLAIMSSTAFPKTESSVSILATVKW</sequence>
<evidence type="ECO:0000256" key="1">
    <source>
        <dbReference type="SAM" id="Phobius"/>
    </source>
</evidence>
<dbReference type="EMBL" id="MH001179">
    <property type="protein sequence ID" value="AYC65820.1"/>
    <property type="molecule type" value="Genomic_DNA"/>
</dbReference>
<organism evidence="2">
    <name type="scientific">Bovicola caprae</name>
    <dbReference type="NCBI Taxonomy" id="1647116"/>
    <lineage>
        <taxon>Eukaryota</taxon>
        <taxon>Metazoa</taxon>
        <taxon>Ecdysozoa</taxon>
        <taxon>Arthropoda</taxon>
        <taxon>Hexapoda</taxon>
        <taxon>Insecta</taxon>
        <taxon>Pterygota</taxon>
        <taxon>Neoptera</taxon>
        <taxon>Paraneoptera</taxon>
        <taxon>Psocodea</taxon>
        <taxon>Troctomorpha</taxon>
        <taxon>Phthiraptera</taxon>
        <taxon>Ischnocera</taxon>
        <taxon>Bovicoliidae</taxon>
        <taxon>Bovicola</taxon>
    </lineage>
</organism>
<keyword evidence="1" id="KW-0812">Transmembrane</keyword>
<proteinExistence type="predicted"/>
<dbReference type="Gene3D" id="1.10.287.3510">
    <property type="match status" value="1"/>
</dbReference>
<feature type="transmembrane region" description="Helical" evidence="1">
    <location>
        <begin position="51"/>
        <end position="72"/>
    </location>
</feature>
<accession>A0A3P8MXH9</accession>
<keyword evidence="1" id="KW-1133">Transmembrane helix</keyword>
<name>A0A3P8MXH9_9NEOP</name>